<reference evidence="2 3" key="1">
    <citation type="journal article" date="2019" name="Sci. Rep.">
        <title>Orb-weaving spider Araneus ventricosus genome elucidates the spidroin gene catalogue.</title>
        <authorList>
            <person name="Kono N."/>
            <person name="Nakamura H."/>
            <person name="Ohtoshi R."/>
            <person name="Moran D.A.P."/>
            <person name="Shinohara A."/>
            <person name="Yoshida Y."/>
            <person name="Fujiwara M."/>
            <person name="Mori M."/>
            <person name="Tomita M."/>
            <person name="Arakawa K."/>
        </authorList>
    </citation>
    <scope>NUCLEOTIDE SEQUENCE [LARGE SCALE GENOMIC DNA]</scope>
</reference>
<dbReference type="Proteomes" id="UP000499080">
    <property type="component" value="Unassembled WGS sequence"/>
</dbReference>
<dbReference type="AlphaFoldDB" id="A0A4Y2X560"/>
<feature type="non-terminal residue" evidence="2">
    <location>
        <position position="1"/>
    </location>
</feature>
<evidence type="ECO:0000313" key="3">
    <source>
        <dbReference type="Proteomes" id="UP000499080"/>
    </source>
</evidence>
<protein>
    <submittedName>
        <fullName evidence="2">Uncharacterized protein</fullName>
    </submittedName>
</protein>
<evidence type="ECO:0000313" key="2">
    <source>
        <dbReference type="EMBL" id="GBO44024.1"/>
    </source>
</evidence>
<sequence>FYFYFVTYLEHNSADSYLHEEPDGVKQQQVVKLIPPPQPTKQPPSQTPQKYDVKKKVVDSMDVTANQTDEPPWIRLSRKLCTKFIEEHIEYPLITPDQSVEKINLIEPNGDVRIIEKIGKPKCRNSKMRRESEPEWVSLSRKLRAKFIESHIESGVESKFGLNRTYIGIGIPLYSRLVDVPTLHERLGVGK</sequence>
<keyword evidence="3" id="KW-1185">Reference proteome</keyword>
<gene>
    <name evidence="2" type="ORF">AVEN_114826_1</name>
    <name evidence="1" type="ORF">AVEN_244065_1</name>
</gene>
<evidence type="ECO:0000313" key="1">
    <source>
        <dbReference type="EMBL" id="GBO44017.1"/>
    </source>
</evidence>
<comment type="caution">
    <text evidence="2">The sequence shown here is derived from an EMBL/GenBank/DDBJ whole genome shotgun (WGS) entry which is preliminary data.</text>
</comment>
<organism evidence="2 3">
    <name type="scientific">Araneus ventricosus</name>
    <name type="common">Orbweaver spider</name>
    <name type="synonym">Epeira ventricosa</name>
    <dbReference type="NCBI Taxonomy" id="182803"/>
    <lineage>
        <taxon>Eukaryota</taxon>
        <taxon>Metazoa</taxon>
        <taxon>Ecdysozoa</taxon>
        <taxon>Arthropoda</taxon>
        <taxon>Chelicerata</taxon>
        <taxon>Arachnida</taxon>
        <taxon>Araneae</taxon>
        <taxon>Araneomorphae</taxon>
        <taxon>Entelegynae</taxon>
        <taxon>Araneoidea</taxon>
        <taxon>Araneidae</taxon>
        <taxon>Araneus</taxon>
    </lineage>
</organism>
<dbReference type="EMBL" id="BGPR01070620">
    <property type="protein sequence ID" value="GBO44024.1"/>
    <property type="molecule type" value="Genomic_DNA"/>
</dbReference>
<proteinExistence type="predicted"/>
<dbReference type="EMBL" id="BGPR01070609">
    <property type="protein sequence ID" value="GBO44017.1"/>
    <property type="molecule type" value="Genomic_DNA"/>
</dbReference>
<name>A0A4Y2X560_ARAVE</name>
<accession>A0A4Y2X560</accession>